<dbReference type="InterPro" id="IPR036852">
    <property type="entry name" value="Peptidase_S8/S53_dom_sf"/>
</dbReference>
<dbReference type="Gene3D" id="3.40.50.200">
    <property type="entry name" value="Peptidase S8/S53 domain"/>
    <property type="match status" value="1"/>
</dbReference>
<evidence type="ECO:0000256" key="1">
    <source>
        <dbReference type="ARBA" id="ARBA00011073"/>
    </source>
</evidence>
<dbReference type="InterPro" id="IPR040636">
    <property type="entry name" value="PatG_C"/>
</dbReference>
<protein>
    <submittedName>
        <fullName evidence="9">Unannotated protein</fullName>
    </submittedName>
</protein>
<keyword evidence="3" id="KW-0378">Hydrolase</keyword>
<dbReference type="Pfam" id="PF18047">
    <property type="entry name" value="PatG_D"/>
    <property type="match status" value="1"/>
</dbReference>
<evidence type="ECO:0000256" key="2">
    <source>
        <dbReference type="ARBA" id="ARBA00022670"/>
    </source>
</evidence>
<keyword evidence="2" id="KW-0645">Protease</keyword>
<dbReference type="PROSITE" id="PS51892">
    <property type="entry name" value="SUBTILASE"/>
    <property type="match status" value="1"/>
</dbReference>
<accession>A0A6J7EY99</accession>
<feature type="compositionally biased region" description="Basic and acidic residues" evidence="5">
    <location>
        <begin position="330"/>
        <end position="340"/>
    </location>
</feature>
<evidence type="ECO:0000259" key="8">
    <source>
        <dbReference type="Pfam" id="PF18065"/>
    </source>
</evidence>
<evidence type="ECO:0000259" key="6">
    <source>
        <dbReference type="Pfam" id="PF00082"/>
    </source>
</evidence>
<dbReference type="EMBL" id="CAFBLS010000347">
    <property type="protein sequence ID" value="CAB4887391.1"/>
    <property type="molecule type" value="Genomic_DNA"/>
</dbReference>
<organism evidence="9">
    <name type="scientific">freshwater metagenome</name>
    <dbReference type="NCBI Taxonomy" id="449393"/>
    <lineage>
        <taxon>unclassified sequences</taxon>
        <taxon>metagenomes</taxon>
        <taxon>ecological metagenomes</taxon>
    </lineage>
</organism>
<dbReference type="InterPro" id="IPR023828">
    <property type="entry name" value="Peptidase_S8_Ser-AS"/>
</dbReference>
<evidence type="ECO:0000313" key="9">
    <source>
        <dbReference type="EMBL" id="CAB4887391.1"/>
    </source>
</evidence>
<sequence>MPDLDSLPGIRELRTRTRGDARVFVTVLDGEARIEHPAYVGANVVAHRGYWLDDREAGSFGTAHATHIASIMFGQPGSEVEGLVPDCRGLLLGAGVDEETVEDELGIARAIEFALAQGARIIHCAFCHPSQTGKAQSWIADAVRKAEEYGAVIIAPAGNDYGELWCVPSALPTVLAVGALADDGAPMHFTNFGSRYDGHSIMGPGENVLGASTDGDVVRENGTSVAAPVVTAIIAALTSAVIQAGGPLDPQRVRRVLLETARPCTGAGADRCIGGEVAVDRAIAVLLDGMTVEAARRAFPDGPCAPDAPSAIPEAVAPKTGMPPHSNAVHHPEVPPDPREVYKREERGPAAPGAVEVSSITPSLRYPAIAFVIGSVSVEFPDETTREMFAEAMGSTLVPTDGRLDDVEQLVAHLDQFPADARRLTWVVSLDGEPRYRVRPVGVYAREVFDTLAALVLGSARGEITVASIPGEALDDMTILADGTVVRDLRVASLRGIYGWHPEQVARQSLATLHMNAGAPAVTDLDPLPMVSTDVGRATAEDGSVLESDGAQLLDWPRLRVPASAEVEAAVTDFLRLVYFRAHQEPEVSRERALNFVATNGYQVSAAFLDAMNDGLEYVDHRLEYSPFARVGGSCWDVVLCFRDPEDARRADREYRLTVDVVEPLPVTVGRLRAWAGTR</sequence>
<feature type="domain" description="Peptidase S8/S53" evidence="6">
    <location>
        <begin position="23"/>
        <end position="272"/>
    </location>
</feature>
<dbReference type="Pfam" id="PF18065">
    <property type="entry name" value="PatG_C"/>
    <property type="match status" value="1"/>
</dbReference>
<dbReference type="InterPro" id="IPR040483">
    <property type="entry name" value="PatG_dom"/>
</dbReference>
<dbReference type="AlphaFoldDB" id="A0A6J7EY99"/>
<comment type="similarity">
    <text evidence="1">Belongs to the peptidase S8 family.</text>
</comment>
<dbReference type="GO" id="GO:0004252">
    <property type="term" value="F:serine-type endopeptidase activity"/>
    <property type="evidence" value="ECO:0007669"/>
    <property type="project" value="InterPro"/>
</dbReference>
<gene>
    <name evidence="9" type="ORF">UFOPK3402_02046</name>
</gene>
<dbReference type="InterPro" id="IPR000209">
    <property type="entry name" value="Peptidase_S8/S53_dom"/>
</dbReference>
<feature type="domain" description="PatG C-terminal" evidence="8">
    <location>
        <begin position="565"/>
        <end position="675"/>
    </location>
</feature>
<dbReference type="InterPro" id="IPR050131">
    <property type="entry name" value="Peptidase_S8_subtilisin-like"/>
</dbReference>
<dbReference type="GO" id="GO:0006508">
    <property type="term" value="P:proteolysis"/>
    <property type="evidence" value="ECO:0007669"/>
    <property type="project" value="UniProtKB-KW"/>
</dbReference>
<evidence type="ECO:0000259" key="7">
    <source>
        <dbReference type="Pfam" id="PF18047"/>
    </source>
</evidence>
<evidence type="ECO:0000256" key="5">
    <source>
        <dbReference type="SAM" id="MobiDB-lite"/>
    </source>
</evidence>
<dbReference type="PROSITE" id="PS00138">
    <property type="entry name" value="SUBTILASE_SER"/>
    <property type="match status" value="1"/>
</dbReference>
<feature type="domain" description="PatG" evidence="7">
    <location>
        <begin position="371"/>
        <end position="459"/>
    </location>
</feature>
<evidence type="ECO:0000256" key="4">
    <source>
        <dbReference type="ARBA" id="ARBA00022825"/>
    </source>
</evidence>
<name>A0A6J7EY99_9ZZZZ</name>
<proteinExistence type="inferred from homology"/>
<feature type="region of interest" description="Disordered" evidence="5">
    <location>
        <begin position="320"/>
        <end position="340"/>
    </location>
</feature>
<evidence type="ECO:0000256" key="3">
    <source>
        <dbReference type="ARBA" id="ARBA00022801"/>
    </source>
</evidence>
<dbReference type="SUPFAM" id="SSF52743">
    <property type="entry name" value="Subtilisin-like"/>
    <property type="match status" value="1"/>
</dbReference>
<dbReference type="PANTHER" id="PTHR43806">
    <property type="entry name" value="PEPTIDASE S8"/>
    <property type="match status" value="1"/>
</dbReference>
<dbReference type="PANTHER" id="PTHR43806:SF11">
    <property type="entry name" value="CEREVISIN-RELATED"/>
    <property type="match status" value="1"/>
</dbReference>
<reference evidence="9" key="1">
    <citation type="submission" date="2020-05" db="EMBL/GenBank/DDBJ databases">
        <authorList>
            <person name="Chiriac C."/>
            <person name="Salcher M."/>
            <person name="Ghai R."/>
            <person name="Kavagutti S V."/>
        </authorList>
    </citation>
    <scope>NUCLEOTIDE SEQUENCE</scope>
</reference>
<keyword evidence="4" id="KW-0720">Serine protease</keyword>
<dbReference type="Pfam" id="PF00082">
    <property type="entry name" value="Peptidase_S8"/>
    <property type="match status" value="1"/>
</dbReference>